<evidence type="ECO:0000256" key="2">
    <source>
        <dbReference type="SAM" id="Phobius"/>
    </source>
</evidence>
<keyword evidence="2" id="KW-0472">Membrane</keyword>
<feature type="compositionally biased region" description="Basic residues" evidence="1">
    <location>
        <begin position="70"/>
        <end position="88"/>
    </location>
</feature>
<proteinExistence type="predicted"/>
<sequence length="164" mass="18157">MGEGRKKTDRWTRFSGRTVKAREGGWRREVVAGECGQALLIRCVPLSAAGRLSSVGAGAAAATGADRGAARQKKRRRAHSVAARHKPRPANGERCKKEKPLFFPLFFCRVFSFFFLWPFLSPTRMPNRPPRARPIKKKGRSSPGRAHADATDSGVVLSETKKKE</sequence>
<protein>
    <submittedName>
        <fullName evidence="3">Uncharacterized protein</fullName>
    </submittedName>
</protein>
<organism evidence="3 4">
    <name type="scientific">Pandoravirus japonicus</name>
    <dbReference type="NCBI Taxonomy" id="2823154"/>
    <lineage>
        <taxon>Viruses</taxon>
        <taxon>Pandoravirus</taxon>
    </lineage>
</organism>
<feature type="transmembrane region" description="Helical" evidence="2">
    <location>
        <begin position="101"/>
        <end position="120"/>
    </location>
</feature>
<name>A0A811BR35_9VIRU</name>
<evidence type="ECO:0000313" key="4">
    <source>
        <dbReference type="Proteomes" id="UP001253637"/>
    </source>
</evidence>
<accession>A0A811BR35</accession>
<dbReference type="Proteomes" id="UP001253637">
    <property type="component" value="Segment"/>
</dbReference>
<reference evidence="3" key="1">
    <citation type="submission" date="2021-04" db="EMBL/GenBank/DDBJ databases">
        <title>Draft Genome Sequence of Pandoravirus japonicus, Isolated from the Sabaishi River of Niigata, Japan.</title>
        <authorList>
            <person name="Hosokawa N."/>
            <person name="Takahashi H."/>
            <person name="Aoki K."/>
            <person name="Takemura M."/>
        </authorList>
    </citation>
    <scope>NUCLEOTIDE SEQUENCE</scope>
</reference>
<feature type="compositionally biased region" description="Low complexity" evidence="1">
    <location>
        <begin position="57"/>
        <end position="67"/>
    </location>
</feature>
<feature type="region of interest" description="Disordered" evidence="1">
    <location>
        <begin position="57"/>
        <end position="94"/>
    </location>
</feature>
<dbReference type="EMBL" id="LC625835">
    <property type="protein sequence ID" value="BCU03577.1"/>
    <property type="molecule type" value="Genomic_DNA"/>
</dbReference>
<feature type="compositionally biased region" description="Basic residues" evidence="1">
    <location>
        <begin position="130"/>
        <end position="140"/>
    </location>
</feature>
<evidence type="ECO:0000313" key="3">
    <source>
        <dbReference type="EMBL" id="BCU03577.1"/>
    </source>
</evidence>
<feature type="region of interest" description="Disordered" evidence="1">
    <location>
        <begin position="126"/>
        <end position="164"/>
    </location>
</feature>
<evidence type="ECO:0000256" key="1">
    <source>
        <dbReference type="SAM" id="MobiDB-lite"/>
    </source>
</evidence>
<keyword evidence="2" id="KW-1133">Transmembrane helix</keyword>
<keyword evidence="2" id="KW-0812">Transmembrane</keyword>